<evidence type="ECO:0000313" key="2">
    <source>
        <dbReference type="Proteomes" id="UP000887565"/>
    </source>
</evidence>
<keyword evidence="2" id="KW-1185">Reference proteome</keyword>
<dbReference type="Proteomes" id="UP000887565">
    <property type="component" value="Unplaced"/>
</dbReference>
<evidence type="ECO:0000256" key="1">
    <source>
        <dbReference type="SAM" id="MobiDB-lite"/>
    </source>
</evidence>
<name>A0A915HPR2_ROMCU</name>
<evidence type="ECO:0000313" key="3">
    <source>
        <dbReference type="WBParaSite" id="nRc.2.0.1.t03491-RA"/>
    </source>
</evidence>
<accession>A0A915HPR2</accession>
<reference evidence="3" key="1">
    <citation type="submission" date="2022-11" db="UniProtKB">
        <authorList>
            <consortium name="WormBaseParasite"/>
        </authorList>
    </citation>
    <scope>IDENTIFICATION</scope>
</reference>
<feature type="region of interest" description="Disordered" evidence="1">
    <location>
        <begin position="35"/>
        <end position="60"/>
    </location>
</feature>
<organism evidence="2 3">
    <name type="scientific">Romanomermis culicivorax</name>
    <name type="common">Nematode worm</name>
    <dbReference type="NCBI Taxonomy" id="13658"/>
    <lineage>
        <taxon>Eukaryota</taxon>
        <taxon>Metazoa</taxon>
        <taxon>Ecdysozoa</taxon>
        <taxon>Nematoda</taxon>
        <taxon>Enoplea</taxon>
        <taxon>Dorylaimia</taxon>
        <taxon>Mermithida</taxon>
        <taxon>Mermithoidea</taxon>
        <taxon>Mermithidae</taxon>
        <taxon>Romanomermis</taxon>
    </lineage>
</organism>
<proteinExistence type="predicted"/>
<dbReference type="AlphaFoldDB" id="A0A915HPR2"/>
<sequence length="169" mass="16356">MKVATVGLTGRPNGLSTGLEASGLAAFKKSGSLGGEPGAPEGGGLPPAGGGLPLAGGGDVGPADEPPAVEALLGDVGLVCFGVVGLDCLGVVGLDCLGVVGLVGLGVVPPVVCLAVVPPVLLPVVKAKAKKASKDTRLLKERGETLITAGELSFTTLTGPQEELGVFEG</sequence>
<protein>
    <submittedName>
        <fullName evidence="3">Uncharacterized protein</fullName>
    </submittedName>
</protein>
<dbReference type="WBParaSite" id="nRc.2.0.1.t03491-RA">
    <property type="protein sequence ID" value="nRc.2.0.1.t03491-RA"/>
    <property type="gene ID" value="nRc.2.0.1.g03491"/>
</dbReference>